<name>A0AAW1ET09_ZOAVI</name>
<sequence>MGLLGREVGRAVDCGGGREKFHRLHNNFAVDPTRRPRSVLKMPGIDGSNLADSLRLARTWPLLLFFKPRIPTSLQLYLDAALVPAEGRGRGCCWRKHRGGTEDMLPRLRQQRSGVL</sequence>
<dbReference type="EMBL" id="JBCEZU010000134">
    <property type="protein sequence ID" value="KAK9525523.1"/>
    <property type="molecule type" value="Genomic_DNA"/>
</dbReference>
<dbReference type="Proteomes" id="UP001488805">
    <property type="component" value="Unassembled WGS sequence"/>
</dbReference>
<protein>
    <submittedName>
        <fullName evidence="1">Uncharacterized protein</fullName>
    </submittedName>
</protein>
<evidence type="ECO:0000313" key="1">
    <source>
        <dbReference type="EMBL" id="KAK9525523.1"/>
    </source>
</evidence>
<proteinExistence type="predicted"/>
<dbReference type="AlphaFoldDB" id="A0AAW1ET09"/>
<organism evidence="1 2">
    <name type="scientific">Zoarces viviparus</name>
    <name type="common">Viviparous eelpout</name>
    <name type="synonym">Blennius viviparus</name>
    <dbReference type="NCBI Taxonomy" id="48416"/>
    <lineage>
        <taxon>Eukaryota</taxon>
        <taxon>Metazoa</taxon>
        <taxon>Chordata</taxon>
        <taxon>Craniata</taxon>
        <taxon>Vertebrata</taxon>
        <taxon>Euteleostomi</taxon>
        <taxon>Actinopterygii</taxon>
        <taxon>Neopterygii</taxon>
        <taxon>Teleostei</taxon>
        <taxon>Neoteleostei</taxon>
        <taxon>Acanthomorphata</taxon>
        <taxon>Eupercaria</taxon>
        <taxon>Perciformes</taxon>
        <taxon>Cottioidei</taxon>
        <taxon>Zoarcales</taxon>
        <taxon>Zoarcidae</taxon>
        <taxon>Zoarcinae</taxon>
        <taxon>Zoarces</taxon>
    </lineage>
</organism>
<keyword evidence="2" id="KW-1185">Reference proteome</keyword>
<reference evidence="1 2" key="1">
    <citation type="journal article" date="2024" name="Genome Biol. Evol.">
        <title>Chromosome-level genome assembly of the viviparous eelpout Zoarces viviparus.</title>
        <authorList>
            <person name="Fuhrmann N."/>
            <person name="Brasseur M.V."/>
            <person name="Bakowski C.E."/>
            <person name="Podsiadlowski L."/>
            <person name="Prost S."/>
            <person name="Krehenwinkel H."/>
            <person name="Mayer C."/>
        </authorList>
    </citation>
    <scope>NUCLEOTIDE SEQUENCE [LARGE SCALE GENOMIC DNA]</scope>
    <source>
        <strain evidence="1">NO-MEL_2022_Ind0_liver</strain>
    </source>
</reference>
<evidence type="ECO:0000313" key="2">
    <source>
        <dbReference type="Proteomes" id="UP001488805"/>
    </source>
</evidence>
<comment type="caution">
    <text evidence="1">The sequence shown here is derived from an EMBL/GenBank/DDBJ whole genome shotgun (WGS) entry which is preliminary data.</text>
</comment>
<accession>A0AAW1ET09</accession>
<gene>
    <name evidence="1" type="ORF">VZT92_016218</name>
</gene>